<comment type="caution">
    <text evidence="1">The sequence shown here is derived from an EMBL/GenBank/DDBJ whole genome shotgun (WGS) entry which is preliminary data.</text>
</comment>
<evidence type="ECO:0000313" key="2">
    <source>
        <dbReference type="Proteomes" id="UP001054252"/>
    </source>
</evidence>
<reference evidence="1 2" key="1">
    <citation type="journal article" date="2021" name="Commun. Biol.">
        <title>The genome of Shorea leprosula (Dipterocarpaceae) highlights the ecological relevance of drought in aseasonal tropical rainforests.</title>
        <authorList>
            <person name="Ng K.K.S."/>
            <person name="Kobayashi M.J."/>
            <person name="Fawcett J.A."/>
            <person name="Hatakeyama M."/>
            <person name="Paape T."/>
            <person name="Ng C.H."/>
            <person name="Ang C.C."/>
            <person name="Tnah L.H."/>
            <person name="Lee C.T."/>
            <person name="Nishiyama T."/>
            <person name="Sese J."/>
            <person name="O'Brien M.J."/>
            <person name="Copetti D."/>
            <person name="Mohd Noor M.I."/>
            <person name="Ong R.C."/>
            <person name="Putra M."/>
            <person name="Sireger I.Z."/>
            <person name="Indrioko S."/>
            <person name="Kosugi Y."/>
            <person name="Izuno A."/>
            <person name="Isagi Y."/>
            <person name="Lee S.L."/>
            <person name="Shimizu K.K."/>
        </authorList>
    </citation>
    <scope>NUCLEOTIDE SEQUENCE [LARGE SCALE GENOMIC DNA]</scope>
    <source>
        <strain evidence="1">214</strain>
    </source>
</reference>
<dbReference type="PANTHER" id="PTHR17630">
    <property type="entry name" value="DIENELACTONE HYDROLASE"/>
    <property type="match status" value="1"/>
</dbReference>
<dbReference type="PANTHER" id="PTHR17630:SF52">
    <property type="entry name" value="ENDO-1,3-1,4-BETA-D-GLUCANASE-LIKE PROTEIN"/>
    <property type="match status" value="1"/>
</dbReference>
<accession>A0AAV5LDP0</accession>
<dbReference type="AlphaFoldDB" id="A0AAV5LDP0"/>
<sequence>MSSSQCFENPPSKTTTCGAGYVEEFAGLNTYITGPPDSKRAILLISDVFGYEAPNLRYGWIHFGSDYFELLGIIMGLEKGEIGSSAYDWIG</sequence>
<dbReference type="Proteomes" id="UP001054252">
    <property type="component" value="Unassembled WGS sequence"/>
</dbReference>
<proteinExistence type="predicted"/>
<protein>
    <submittedName>
        <fullName evidence="1">Uncharacterized protein</fullName>
    </submittedName>
</protein>
<organism evidence="1 2">
    <name type="scientific">Rubroshorea leprosula</name>
    <dbReference type="NCBI Taxonomy" id="152421"/>
    <lineage>
        <taxon>Eukaryota</taxon>
        <taxon>Viridiplantae</taxon>
        <taxon>Streptophyta</taxon>
        <taxon>Embryophyta</taxon>
        <taxon>Tracheophyta</taxon>
        <taxon>Spermatophyta</taxon>
        <taxon>Magnoliopsida</taxon>
        <taxon>eudicotyledons</taxon>
        <taxon>Gunneridae</taxon>
        <taxon>Pentapetalae</taxon>
        <taxon>rosids</taxon>
        <taxon>malvids</taxon>
        <taxon>Malvales</taxon>
        <taxon>Dipterocarpaceae</taxon>
        <taxon>Rubroshorea</taxon>
    </lineage>
</organism>
<gene>
    <name evidence="1" type="ORF">SLEP1_g43644</name>
</gene>
<evidence type="ECO:0000313" key="1">
    <source>
        <dbReference type="EMBL" id="GKV35368.1"/>
    </source>
</evidence>
<dbReference type="EMBL" id="BPVZ01000110">
    <property type="protein sequence ID" value="GKV35368.1"/>
    <property type="molecule type" value="Genomic_DNA"/>
</dbReference>
<name>A0AAV5LDP0_9ROSI</name>
<keyword evidence="2" id="KW-1185">Reference proteome</keyword>